<evidence type="ECO:0000313" key="2">
    <source>
        <dbReference type="Proteomes" id="UP000472271"/>
    </source>
</evidence>
<protein>
    <recommendedName>
        <fullName evidence="3">Mos1 transposase HTH domain-containing protein</fullName>
    </recommendedName>
</protein>
<dbReference type="InterPro" id="IPR052709">
    <property type="entry name" value="Transposase-MT_Hybrid"/>
</dbReference>
<evidence type="ECO:0000313" key="1">
    <source>
        <dbReference type="Ensembl" id="ENSSORP00005019888.1"/>
    </source>
</evidence>
<dbReference type="InParanoid" id="A0A672ZUH4"/>
<dbReference type="PANTHER" id="PTHR46060">
    <property type="entry name" value="MARINER MOS1 TRANSPOSASE-LIKE PROTEIN"/>
    <property type="match status" value="1"/>
</dbReference>
<organism evidence="1 2">
    <name type="scientific">Sphaeramia orbicularis</name>
    <name type="common">orbiculate cardinalfish</name>
    <dbReference type="NCBI Taxonomy" id="375764"/>
    <lineage>
        <taxon>Eukaryota</taxon>
        <taxon>Metazoa</taxon>
        <taxon>Chordata</taxon>
        <taxon>Craniata</taxon>
        <taxon>Vertebrata</taxon>
        <taxon>Euteleostomi</taxon>
        <taxon>Actinopterygii</taxon>
        <taxon>Neopterygii</taxon>
        <taxon>Teleostei</taxon>
        <taxon>Neoteleostei</taxon>
        <taxon>Acanthomorphata</taxon>
        <taxon>Gobiaria</taxon>
        <taxon>Kurtiformes</taxon>
        <taxon>Apogonoidei</taxon>
        <taxon>Apogonidae</taxon>
        <taxon>Apogoninae</taxon>
        <taxon>Sphaeramia</taxon>
    </lineage>
</organism>
<keyword evidence="2" id="KW-1185">Reference proteome</keyword>
<sequence>TVITNMEQRINLKSLVKLGRSPTECLKISWHKCFKRGHEEVDDDPKSGRPSTTKMDENIERVKQLVQSDHRLTARMMVEQLSLNRESVRTILVEDLGTRKVCAKMAHQFLANKQITALDHPSEGHQGGGLSQVLQWVAESIAEVSTSLVNTMRI</sequence>
<reference evidence="1" key="3">
    <citation type="submission" date="2025-09" db="UniProtKB">
        <authorList>
            <consortium name="Ensembl"/>
        </authorList>
    </citation>
    <scope>IDENTIFICATION</scope>
</reference>
<dbReference type="PANTHER" id="PTHR46060:SF1">
    <property type="entry name" value="MARINER MOS1 TRANSPOSASE-LIKE PROTEIN"/>
    <property type="match status" value="1"/>
</dbReference>
<dbReference type="Proteomes" id="UP000472271">
    <property type="component" value="Chromosome 6"/>
</dbReference>
<dbReference type="AlphaFoldDB" id="A0A672ZUH4"/>
<reference evidence="1" key="1">
    <citation type="submission" date="2019-06" db="EMBL/GenBank/DDBJ databases">
        <authorList>
            <consortium name="Wellcome Sanger Institute Data Sharing"/>
        </authorList>
    </citation>
    <scope>NUCLEOTIDE SEQUENCE [LARGE SCALE GENOMIC DNA]</scope>
</reference>
<name>A0A672ZUH4_9TELE</name>
<evidence type="ECO:0008006" key="3">
    <source>
        <dbReference type="Google" id="ProtNLM"/>
    </source>
</evidence>
<accession>A0A672ZUH4</accession>
<reference evidence="1" key="2">
    <citation type="submission" date="2025-08" db="UniProtKB">
        <authorList>
            <consortium name="Ensembl"/>
        </authorList>
    </citation>
    <scope>IDENTIFICATION</scope>
</reference>
<proteinExistence type="predicted"/>
<dbReference type="Ensembl" id="ENSSORT00005020451.1">
    <property type="protein sequence ID" value="ENSSORP00005019888.1"/>
    <property type="gene ID" value="ENSSORG00005009714.1"/>
</dbReference>